<feature type="non-terminal residue" evidence="3">
    <location>
        <position position="295"/>
    </location>
</feature>
<protein>
    <recommendedName>
        <fullName evidence="5">Ribosome assembly protein 3</fullName>
    </recommendedName>
</protein>
<feature type="compositionally biased region" description="Polar residues" evidence="1">
    <location>
        <begin position="207"/>
        <end position="216"/>
    </location>
</feature>
<feature type="compositionally biased region" description="Pro residues" evidence="1">
    <location>
        <begin position="26"/>
        <end position="37"/>
    </location>
</feature>
<feature type="region of interest" description="Disordered" evidence="1">
    <location>
        <begin position="267"/>
        <end position="295"/>
    </location>
</feature>
<gene>
    <name evidence="3" type="ORF">AURDEDRAFT_131627</name>
</gene>
<feature type="compositionally biased region" description="Basic residues" evidence="1">
    <location>
        <begin position="58"/>
        <end position="69"/>
    </location>
</feature>
<evidence type="ECO:0000256" key="2">
    <source>
        <dbReference type="SAM" id="SignalP"/>
    </source>
</evidence>
<feature type="compositionally biased region" description="Basic and acidic residues" evidence="1">
    <location>
        <begin position="98"/>
        <end position="110"/>
    </location>
</feature>
<dbReference type="PROSITE" id="PS51257">
    <property type="entry name" value="PROKAR_LIPOPROTEIN"/>
    <property type="match status" value="1"/>
</dbReference>
<dbReference type="AlphaFoldDB" id="J0D4A9"/>
<evidence type="ECO:0000313" key="4">
    <source>
        <dbReference type="Proteomes" id="UP000006514"/>
    </source>
</evidence>
<organism evidence="3 4">
    <name type="scientific">Auricularia subglabra (strain TFB-10046 / SS5)</name>
    <name type="common">White-rot fungus</name>
    <name type="synonym">Auricularia delicata (strain TFB10046)</name>
    <dbReference type="NCBI Taxonomy" id="717982"/>
    <lineage>
        <taxon>Eukaryota</taxon>
        <taxon>Fungi</taxon>
        <taxon>Dikarya</taxon>
        <taxon>Basidiomycota</taxon>
        <taxon>Agaricomycotina</taxon>
        <taxon>Agaricomycetes</taxon>
        <taxon>Auriculariales</taxon>
        <taxon>Auriculariaceae</taxon>
        <taxon>Auricularia</taxon>
    </lineage>
</organism>
<dbReference type="EMBL" id="JH688180">
    <property type="protein sequence ID" value="EJD33549.1"/>
    <property type="molecule type" value="Genomic_DNA"/>
</dbReference>
<reference evidence="4" key="1">
    <citation type="journal article" date="2012" name="Science">
        <title>The Paleozoic origin of enzymatic lignin decomposition reconstructed from 31 fungal genomes.</title>
        <authorList>
            <person name="Floudas D."/>
            <person name="Binder M."/>
            <person name="Riley R."/>
            <person name="Barry K."/>
            <person name="Blanchette R.A."/>
            <person name="Henrissat B."/>
            <person name="Martinez A.T."/>
            <person name="Otillar R."/>
            <person name="Spatafora J.W."/>
            <person name="Yadav J.S."/>
            <person name="Aerts A."/>
            <person name="Benoit I."/>
            <person name="Boyd A."/>
            <person name="Carlson A."/>
            <person name="Copeland A."/>
            <person name="Coutinho P.M."/>
            <person name="de Vries R.P."/>
            <person name="Ferreira P."/>
            <person name="Findley K."/>
            <person name="Foster B."/>
            <person name="Gaskell J."/>
            <person name="Glotzer D."/>
            <person name="Gorecki P."/>
            <person name="Heitman J."/>
            <person name="Hesse C."/>
            <person name="Hori C."/>
            <person name="Igarashi K."/>
            <person name="Jurgens J.A."/>
            <person name="Kallen N."/>
            <person name="Kersten P."/>
            <person name="Kohler A."/>
            <person name="Kuees U."/>
            <person name="Kumar T.K.A."/>
            <person name="Kuo A."/>
            <person name="LaButti K."/>
            <person name="Larrondo L.F."/>
            <person name="Lindquist E."/>
            <person name="Ling A."/>
            <person name="Lombard V."/>
            <person name="Lucas S."/>
            <person name="Lundell T."/>
            <person name="Martin R."/>
            <person name="McLaughlin D.J."/>
            <person name="Morgenstern I."/>
            <person name="Morin E."/>
            <person name="Murat C."/>
            <person name="Nagy L.G."/>
            <person name="Nolan M."/>
            <person name="Ohm R.A."/>
            <person name="Patyshakuliyeva A."/>
            <person name="Rokas A."/>
            <person name="Ruiz-Duenas F.J."/>
            <person name="Sabat G."/>
            <person name="Salamov A."/>
            <person name="Samejima M."/>
            <person name="Schmutz J."/>
            <person name="Slot J.C."/>
            <person name="St John F."/>
            <person name="Stenlid J."/>
            <person name="Sun H."/>
            <person name="Sun S."/>
            <person name="Syed K."/>
            <person name="Tsang A."/>
            <person name="Wiebenga A."/>
            <person name="Young D."/>
            <person name="Pisabarro A."/>
            <person name="Eastwood D.C."/>
            <person name="Martin F."/>
            <person name="Cullen D."/>
            <person name="Grigoriev I.V."/>
            <person name="Hibbett D.S."/>
        </authorList>
    </citation>
    <scope>NUCLEOTIDE SEQUENCE [LARGE SCALE GENOMIC DNA]</scope>
    <source>
        <strain evidence="4">TFB10046</strain>
    </source>
</reference>
<keyword evidence="2" id="KW-0732">Signal</keyword>
<dbReference type="Proteomes" id="UP000006514">
    <property type="component" value="Unassembled WGS sequence"/>
</dbReference>
<proteinExistence type="predicted"/>
<evidence type="ECO:0008006" key="5">
    <source>
        <dbReference type="Google" id="ProtNLM"/>
    </source>
</evidence>
<name>J0D4A9_AURST</name>
<feature type="compositionally biased region" description="Acidic residues" evidence="1">
    <location>
        <begin position="142"/>
        <end position="159"/>
    </location>
</feature>
<keyword evidence="4" id="KW-1185">Reference proteome</keyword>
<evidence type="ECO:0000313" key="3">
    <source>
        <dbReference type="EMBL" id="EJD33549.1"/>
    </source>
</evidence>
<evidence type="ECO:0000256" key="1">
    <source>
        <dbReference type="SAM" id="MobiDB-lite"/>
    </source>
</evidence>
<feature type="signal peptide" evidence="2">
    <location>
        <begin position="1"/>
        <end position="20"/>
    </location>
</feature>
<feature type="chain" id="PRO_5003732809" description="Ribosome assembly protein 3" evidence="2">
    <location>
        <begin position="21"/>
        <end position="295"/>
    </location>
</feature>
<sequence length="295" mass="30462">MKRIPAPLLSLLISSACAPAGTPSRTPTPAPAAPAPRPGAQRWRTSGVGSRANGCCRMAKKKRQARKQKAAVGAPSPQQASTEELVGAYGGESSDGESDGHDETHADETRAAVNEDEVAAVDGAAAAEDAQDSGVESSQESGVEESQESGAEESQESGEDAASSPGSQGASSSDDDEQVGQLADGEATPKASRQQVRAADAVEDTDNTAPPENYSQKELQVLGMAVREFNRSLSNSLISAGVLRPSMTAEELSELPKLYKAALDAVTEGQSRKRSLAGLGPPPFHRRVASSSTAH</sequence>
<feature type="compositionally biased region" description="Low complexity" evidence="1">
    <location>
        <begin position="120"/>
        <end position="141"/>
    </location>
</feature>
<dbReference type="KEGG" id="adl:AURDEDRAFT_131627"/>
<feature type="region of interest" description="Disordered" evidence="1">
    <location>
        <begin position="17"/>
        <end position="216"/>
    </location>
</feature>
<dbReference type="InParanoid" id="J0D4A9"/>
<accession>J0D4A9</accession>
<feature type="compositionally biased region" description="Low complexity" evidence="1">
    <location>
        <begin position="160"/>
        <end position="172"/>
    </location>
</feature>